<name>A0A5C0SGX7_CRATE</name>
<dbReference type="Proteomes" id="UP000324646">
    <property type="component" value="Chromosome"/>
</dbReference>
<dbReference type="PANTHER" id="PTHR43630">
    <property type="entry name" value="POLY-BETA-1,6-N-ACETYL-D-GLUCOSAMINE SYNTHASE"/>
    <property type="match status" value="1"/>
</dbReference>
<evidence type="ECO:0000259" key="2">
    <source>
        <dbReference type="Pfam" id="PF00535"/>
    </source>
</evidence>
<dbReference type="SMART" id="SM00028">
    <property type="entry name" value="TPR"/>
    <property type="match status" value="6"/>
</dbReference>
<dbReference type="Pfam" id="PF13181">
    <property type="entry name" value="TPR_8"/>
    <property type="match status" value="3"/>
</dbReference>
<protein>
    <submittedName>
        <fullName evidence="3">Glycosyltransferase</fullName>
    </submittedName>
</protein>
<dbReference type="AlphaFoldDB" id="A0A5C0SGX7"/>
<feature type="domain" description="Glycosyltransferase 2-like" evidence="2">
    <location>
        <begin position="10"/>
        <end position="132"/>
    </location>
</feature>
<dbReference type="PANTHER" id="PTHR43630:SF2">
    <property type="entry name" value="GLYCOSYLTRANSFERASE"/>
    <property type="match status" value="1"/>
</dbReference>
<feature type="repeat" description="TPR" evidence="1">
    <location>
        <begin position="323"/>
        <end position="356"/>
    </location>
</feature>
<evidence type="ECO:0000313" key="3">
    <source>
        <dbReference type="EMBL" id="QEK12488.1"/>
    </source>
</evidence>
<evidence type="ECO:0000313" key="4">
    <source>
        <dbReference type="Proteomes" id="UP000324646"/>
    </source>
</evidence>
<dbReference type="InterPro" id="IPR019734">
    <property type="entry name" value="TPR_rpt"/>
</dbReference>
<gene>
    <name evidence="3" type="ORF">FQB35_09190</name>
</gene>
<dbReference type="KEGG" id="crs:FQB35_09190"/>
<dbReference type="OrthoDB" id="9815923at2"/>
<keyword evidence="1" id="KW-0802">TPR repeat</keyword>
<dbReference type="SUPFAM" id="SSF53448">
    <property type="entry name" value="Nucleotide-diphospho-sugar transferases"/>
    <property type="match status" value="1"/>
</dbReference>
<dbReference type="InterPro" id="IPR011990">
    <property type="entry name" value="TPR-like_helical_dom_sf"/>
</dbReference>
<sequence length="607" mass="71471">MKEGIDLLLSLCVIVKNEENNLPRCLESVKDIVDEMIVVDTGSTDDTVKIAKSYGAKVFYFQWNDNFSDAKNFALEQAKGDWIITMDADEELSASDKDKVLPLLNNPNIDIYLFQTLSYVGNTPGLETVNNLNIRLIRNHKGYKYMGAIHEQIYNSINPIKENKVGKEKIVVYHYGYLRSIALEKDKPSRNMKILKKLLEKDPNNNFHLYNMGNEYLRLRRFEEALTCFKRAYKDFMPNLAYSPKLLLKMIITLEELHMYDEELKMLNHGLQYYPKFTDLEYLRACLFHRQKKYSLAIKGFKKCIEMGEPPLEQYNINDVGGYRAYYALGEIYSELGDYDEAYNYYIETIKAKPTFHMPLYNIAKILIKKEKDINVVKTKLERFFGDNLNAGAYIKLGDIFFGMEKYDIALEYFLKGQEILKTDQNIYYYIGMSELYLKNYQEAYQWFEKIKEGKYYEEAIYKMILCEILSNNFENAKKLLHITKKNKNEYMYTVYKSFKNLVGDKDCEIISDDQEESKIFADIIFILLNILIKVATPEIFEKSLKLLNLINDDEVLLRLAKLYYNNGYYNLAYQEFIRSIKMFNKIDQEGLEMMKKISDKHISFTT</sequence>
<dbReference type="CDD" id="cd02511">
    <property type="entry name" value="Beta4Glucosyltransferase"/>
    <property type="match status" value="1"/>
</dbReference>
<evidence type="ECO:0000256" key="1">
    <source>
        <dbReference type="PROSITE-ProRule" id="PRU00339"/>
    </source>
</evidence>
<dbReference type="SUPFAM" id="SSF48452">
    <property type="entry name" value="TPR-like"/>
    <property type="match status" value="2"/>
</dbReference>
<dbReference type="Pfam" id="PF00535">
    <property type="entry name" value="Glycos_transf_2"/>
    <property type="match status" value="1"/>
</dbReference>
<reference evidence="3 4" key="1">
    <citation type="submission" date="2019-07" db="EMBL/GenBank/DDBJ databases">
        <title>Complete genome of Crassaminicella thermophila SY095.</title>
        <authorList>
            <person name="Li X."/>
        </authorList>
    </citation>
    <scope>NUCLEOTIDE SEQUENCE [LARGE SCALE GENOMIC DNA]</scope>
    <source>
        <strain evidence="3 4">SY095</strain>
    </source>
</reference>
<accession>A0A5C0SGX7</accession>
<dbReference type="Gene3D" id="1.25.40.10">
    <property type="entry name" value="Tetratricopeptide repeat domain"/>
    <property type="match status" value="3"/>
</dbReference>
<dbReference type="PROSITE" id="PS50005">
    <property type="entry name" value="TPR"/>
    <property type="match status" value="2"/>
</dbReference>
<keyword evidence="4" id="KW-1185">Reference proteome</keyword>
<dbReference type="InterPro" id="IPR001173">
    <property type="entry name" value="Glyco_trans_2-like"/>
</dbReference>
<feature type="repeat" description="TPR" evidence="1">
    <location>
        <begin position="391"/>
        <end position="424"/>
    </location>
</feature>
<dbReference type="GO" id="GO:0016740">
    <property type="term" value="F:transferase activity"/>
    <property type="evidence" value="ECO:0007669"/>
    <property type="project" value="UniProtKB-KW"/>
</dbReference>
<dbReference type="EMBL" id="CP042243">
    <property type="protein sequence ID" value="QEK12488.1"/>
    <property type="molecule type" value="Genomic_DNA"/>
</dbReference>
<dbReference type="PROSITE" id="PS50293">
    <property type="entry name" value="TPR_REGION"/>
    <property type="match status" value="1"/>
</dbReference>
<dbReference type="InterPro" id="IPR029044">
    <property type="entry name" value="Nucleotide-diphossugar_trans"/>
</dbReference>
<dbReference type="Gene3D" id="3.90.550.10">
    <property type="entry name" value="Spore Coat Polysaccharide Biosynthesis Protein SpsA, Chain A"/>
    <property type="match status" value="1"/>
</dbReference>
<keyword evidence="3" id="KW-0808">Transferase</keyword>
<proteinExistence type="predicted"/>
<organism evidence="3 4">
    <name type="scientific">Crassaminicella thermophila</name>
    <dbReference type="NCBI Taxonomy" id="2599308"/>
    <lineage>
        <taxon>Bacteria</taxon>
        <taxon>Bacillati</taxon>
        <taxon>Bacillota</taxon>
        <taxon>Clostridia</taxon>
        <taxon>Eubacteriales</taxon>
        <taxon>Clostridiaceae</taxon>
        <taxon>Crassaminicella</taxon>
    </lineage>
</organism>